<proteinExistence type="predicted"/>
<dbReference type="Proteomes" id="UP001062165">
    <property type="component" value="Chromosome"/>
</dbReference>
<reference evidence="4" key="1">
    <citation type="submission" date="2022-10" db="EMBL/GenBank/DDBJ databases">
        <title>Comparative genomics and taxonomic characterization of three novel marine species of genus Reichenbachiella exhibiting antioxidant and polysaccharide degradation activities.</title>
        <authorList>
            <person name="Muhammad N."/>
            <person name="Lee Y.-J."/>
            <person name="Ko J."/>
            <person name="Kim S.-G."/>
        </authorList>
    </citation>
    <scope>NUCLEOTIDE SEQUENCE</scope>
    <source>
        <strain evidence="4">Wsw4-B4</strain>
    </source>
</reference>
<keyword evidence="1" id="KW-0597">Phosphoprotein</keyword>
<accession>A0ABY6D1M4</accession>
<dbReference type="InterPro" id="IPR013783">
    <property type="entry name" value="Ig-like_fold"/>
</dbReference>
<keyword evidence="2" id="KW-0472">Membrane</keyword>
<keyword evidence="2" id="KW-1133">Transmembrane helix</keyword>
<keyword evidence="2" id="KW-0812">Transmembrane</keyword>
<keyword evidence="5" id="KW-1185">Reference proteome</keyword>
<gene>
    <name evidence="4" type="ORF">N7E81_02945</name>
</gene>
<dbReference type="RefSeq" id="WP_263051792.1">
    <property type="nucleotide sequence ID" value="NZ_CP106735.1"/>
</dbReference>
<dbReference type="SUPFAM" id="SSF63829">
    <property type="entry name" value="Calcium-dependent phosphotriesterase"/>
    <property type="match status" value="3"/>
</dbReference>
<dbReference type="EMBL" id="CP106735">
    <property type="protein sequence ID" value="UXX80062.1"/>
    <property type="molecule type" value="Genomic_DNA"/>
</dbReference>
<sequence length="858" mass="98383">MWILIGFLQGIVGMSLHASVRDFTVKQYGLDQDFEGIFIYSIVQDLDGFLWVGSDDGLYRFDGKKMLHYSQMDSMVGDLVTACVVGPDEHLYLGYYNGGVSIVEHGKYRKLIGAEAASGSSKLNRFYQDDDQALWGLTQNSGLVKIENGETKHIEIELLSQLISYDLIRHHDRFYIGTNEGLLMLKWNEDDEISPIGFVVGSFGKTVNALYEDPHDDEILWVGTDEGLFYVEHGASTKGIFNPVEGLEQKRITSITRDHLQTLWVGTAASGLVEIELKDSHAHRLTYFDKVHGFPGNQISSLYVDRENEIWVGTFGHGLIQLNRAFFHHYELKKSSDIEGVNDIHYVNEDLYYLGTDKGLVKVFNRPEQDSLIFEMIEETKKFQITRIFEEQGTVWLGTRTRGLIRYDIAKKEFKDIKLSPVDVGLSHHVRYIARANDGNLWVSIAGNGVYHINHQGELLEHFNTRMGFYHNEIFAILPDQAGNIWFGAQSVGLALLKPGKEMAFLTKDDVFPARDINSISQDQTGMIWIATSGSGLYSFNGNNFQRFDEETGLLSNFCNAVEVDSAGQVWVGHRKGLSLIQSSYGIVRRFNHPSELGETEAILNAVTKDAKGNIWFGNPYGVTKVILPHIQHRIEKRRTHIQDIRVFFERVDLLAHSKQAKLDDMLPNDLRFNYKENHLTFDFVSINLKKPEGIFYQYQLEGYDKQWSPITSVNMATFTNLDPGKYTFRIRESDHSQFWNDNYEEIDFVIDSPYWKKWWFYLLQISIMVALFSITYLISAKGQNLFVIRLMVYVSLFIVFEYIHTELEPYIESIVGETPIFQVCANLALALVLLPIELRMAKYLRNRESLRAKEKNS</sequence>
<dbReference type="InterPro" id="IPR015943">
    <property type="entry name" value="WD40/YVTN_repeat-like_dom_sf"/>
</dbReference>
<evidence type="ECO:0000313" key="5">
    <source>
        <dbReference type="Proteomes" id="UP001062165"/>
    </source>
</evidence>
<feature type="transmembrane region" description="Helical" evidence="2">
    <location>
        <begin position="786"/>
        <end position="805"/>
    </location>
</feature>
<dbReference type="PANTHER" id="PTHR43547">
    <property type="entry name" value="TWO-COMPONENT HISTIDINE KINASE"/>
    <property type="match status" value="1"/>
</dbReference>
<dbReference type="Pfam" id="PF07495">
    <property type="entry name" value="Y_Y_Y"/>
    <property type="match status" value="1"/>
</dbReference>
<evidence type="ECO:0000256" key="2">
    <source>
        <dbReference type="SAM" id="Phobius"/>
    </source>
</evidence>
<dbReference type="Gene3D" id="2.130.10.10">
    <property type="entry name" value="YVTN repeat-like/Quinoprotein amine dehydrogenase"/>
    <property type="match status" value="2"/>
</dbReference>
<dbReference type="InterPro" id="IPR011123">
    <property type="entry name" value="Y_Y_Y"/>
</dbReference>
<dbReference type="InterPro" id="IPR011110">
    <property type="entry name" value="Reg_prop"/>
</dbReference>
<dbReference type="Pfam" id="PF07494">
    <property type="entry name" value="Reg_prop"/>
    <property type="match status" value="1"/>
</dbReference>
<evidence type="ECO:0000256" key="1">
    <source>
        <dbReference type="ARBA" id="ARBA00022553"/>
    </source>
</evidence>
<protein>
    <recommendedName>
        <fullName evidence="3">Two component regulator three Y domain-containing protein</fullName>
    </recommendedName>
</protein>
<dbReference type="Gene3D" id="2.60.40.10">
    <property type="entry name" value="Immunoglobulins"/>
    <property type="match status" value="1"/>
</dbReference>
<dbReference type="PANTHER" id="PTHR43547:SF2">
    <property type="entry name" value="HYBRID SIGNAL TRANSDUCTION HISTIDINE KINASE C"/>
    <property type="match status" value="1"/>
</dbReference>
<organism evidence="4 5">
    <name type="scientific">Reichenbachiella carrageenanivorans</name>
    <dbReference type="NCBI Taxonomy" id="2979869"/>
    <lineage>
        <taxon>Bacteria</taxon>
        <taxon>Pseudomonadati</taxon>
        <taxon>Bacteroidota</taxon>
        <taxon>Cytophagia</taxon>
        <taxon>Cytophagales</taxon>
        <taxon>Reichenbachiellaceae</taxon>
        <taxon>Reichenbachiella</taxon>
    </lineage>
</organism>
<evidence type="ECO:0000313" key="4">
    <source>
        <dbReference type="EMBL" id="UXX80062.1"/>
    </source>
</evidence>
<feature type="transmembrane region" description="Helical" evidence="2">
    <location>
        <begin position="820"/>
        <end position="839"/>
    </location>
</feature>
<feature type="domain" description="Two component regulator three Y" evidence="3">
    <location>
        <begin position="690"/>
        <end position="751"/>
    </location>
</feature>
<feature type="transmembrane region" description="Helical" evidence="2">
    <location>
        <begin position="759"/>
        <end position="779"/>
    </location>
</feature>
<name>A0ABY6D1M4_9BACT</name>
<evidence type="ECO:0000259" key="3">
    <source>
        <dbReference type="Pfam" id="PF07495"/>
    </source>
</evidence>